<organism evidence="1 2">
    <name type="scientific">Paxillus rubicundulus Ve08.2h10</name>
    <dbReference type="NCBI Taxonomy" id="930991"/>
    <lineage>
        <taxon>Eukaryota</taxon>
        <taxon>Fungi</taxon>
        <taxon>Dikarya</taxon>
        <taxon>Basidiomycota</taxon>
        <taxon>Agaricomycotina</taxon>
        <taxon>Agaricomycetes</taxon>
        <taxon>Agaricomycetidae</taxon>
        <taxon>Boletales</taxon>
        <taxon>Paxilineae</taxon>
        <taxon>Paxillaceae</taxon>
        <taxon>Paxillus</taxon>
    </lineage>
</organism>
<dbReference type="Proteomes" id="UP000054538">
    <property type="component" value="Unassembled WGS sequence"/>
</dbReference>
<dbReference type="SUPFAM" id="SSF46689">
    <property type="entry name" value="Homeodomain-like"/>
    <property type="match status" value="1"/>
</dbReference>
<dbReference type="HOGENOM" id="CLU_2910400_0_0_1"/>
<evidence type="ECO:0008006" key="3">
    <source>
        <dbReference type="Google" id="ProtNLM"/>
    </source>
</evidence>
<reference evidence="1 2" key="1">
    <citation type="submission" date="2014-04" db="EMBL/GenBank/DDBJ databases">
        <authorList>
            <consortium name="DOE Joint Genome Institute"/>
            <person name="Kuo A."/>
            <person name="Kohler A."/>
            <person name="Jargeat P."/>
            <person name="Nagy L.G."/>
            <person name="Floudas D."/>
            <person name="Copeland A."/>
            <person name="Barry K.W."/>
            <person name="Cichocki N."/>
            <person name="Veneault-Fourrey C."/>
            <person name="LaButti K."/>
            <person name="Lindquist E.A."/>
            <person name="Lipzen A."/>
            <person name="Lundell T."/>
            <person name="Morin E."/>
            <person name="Murat C."/>
            <person name="Sun H."/>
            <person name="Tunlid A."/>
            <person name="Henrissat B."/>
            <person name="Grigoriev I.V."/>
            <person name="Hibbett D.S."/>
            <person name="Martin F."/>
            <person name="Nordberg H.P."/>
            <person name="Cantor M.N."/>
            <person name="Hua S.X."/>
        </authorList>
    </citation>
    <scope>NUCLEOTIDE SEQUENCE [LARGE SCALE GENOMIC DNA]</scope>
    <source>
        <strain evidence="1 2">Ve08.2h10</strain>
    </source>
</reference>
<accession>A0A0D0E0C0</accession>
<reference evidence="2" key="2">
    <citation type="submission" date="2015-01" db="EMBL/GenBank/DDBJ databases">
        <title>Evolutionary Origins and Diversification of the Mycorrhizal Mutualists.</title>
        <authorList>
            <consortium name="DOE Joint Genome Institute"/>
            <consortium name="Mycorrhizal Genomics Consortium"/>
            <person name="Kohler A."/>
            <person name="Kuo A."/>
            <person name="Nagy L.G."/>
            <person name="Floudas D."/>
            <person name="Copeland A."/>
            <person name="Barry K.W."/>
            <person name="Cichocki N."/>
            <person name="Veneault-Fourrey C."/>
            <person name="LaButti K."/>
            <person name="Lindquist E.A."/>
            <person name="Lipzen A."/>
            <person name="Lundell T."/>
            <person name="Morin E."/>
            <person name="Murat C."/>
            <person name="Riley R."/>
            <person name="Ohm R."/>
            <person name="Sun H."/>
            <person name="Tunlid A."/>
            <person name="Henrissat B."/>
            <person name="Grigoriev I.V."/>
            <person name="Hibbett D.S."/>
            <person name="Martin F."/>
        </authorList>
    </citation>
    <scope>NUCLEOTIDE SEQUENCE [LARGE SCALE GENOMIC DNA]</scope>
    <source>
        <strain evidence="2">Ve08.2h10</strain>
    </source>
</reference>
<dbReference type="InterPro" id="IPR036388">
    <property type="entry name" value="WH-like_DNA-bd_sf"/>
</dbReference>
<dbReference type="OrthoDB" id="3022198at2759"/>
<dbReference type="Gene3D" id="1.10.10.10">
    <property type="entry name" value="Winged helix-like DNA-binding domain superfamily/Winged helix DNA-binding domain"/>
    <property type="match status" value="1"/>
</dbReference>
<dbReference type="InParanoid" id="A0A0D0E0C0"/>
<sequence length="62" mass="7214">MPPHLGDQLRNRIIVWRYEGGMSAREIAELAGCSECTVYEILQFHCNFGQVNNPFMHHRGWP</sequence>
<keyword evidence="2" id="KW-1185">Reference proteome</keyword>
<evidence type="ECO:0000313" key="2">
    <source>
        <dbReference type="Proteomes" id="UP000054538"/>
    </source>
</evidence>
<gene>
    <name evidence="1" type="ORF">PAXRUDRAFT_789311</name>
</gene>
<dbReference type="EMBL" id="KN825207">
    <property type="protein sequence ID" value="KIK93179.1"/>
    <property type="molecule type" value="Genomic_DNA"/>
</dbReference>
<evidence type="ECO:0000313" key="1">
    <source>
        <dbReference type="EMBL" id="KIK93179.1"/>
    </source>
</evidence>
<dbReference type="AlphaFoldDB" id="A0A0D0E0C0"/>
<name>A0A0D0E0C0_9AGAM</name>
<protein>
    <recommendedName>
        <fullName evidence="3">Helix-turn-helix domain-containing protein</fullName>
    </recommendedName>
</protein>
<proteinExistence type="predicted"/>
<dbReference type="InterPro" id="IPR009057">
    <property type="entry name" value="Homeodomain-like_sf"/>
</dbReference>